<dbReference type="AlphaFoldDB" id="A0A1M4VUG5"/>
<evidence type="ECO:0000256" key="2">
    <source>
        <dbReference type="ARBA" id="ARBA00010447"/>
    </source>
</evidence>
<dbReference type="RefSeq" id="WP_072894976.1">
    <property type="nucleotide sequence ID" value="NZ_FQVM01000009.1"/>
</dbReference>
<dbReference type="GO" id="GO:0031071">
    <property type="term" value="F:cysteine desulfurase activity"/>
    <property type="evidence" value="ECO:0007669"/>
    <property type="project" value="UniProtKB-EC"/>
</dbReference>
<dbReference type="Gene3D" id="3.40.640.10">
    <property type="entry name" value="Type I PLP-dependent aspartate aminotransferase-like (Major domain)"/>
    <property type="match status" value="1"/>
</dbReference>
<keyword evidence="7" id="KW-0456">Lyase</keyword>
<dbReference type="PANTHER" id="PTHR43586:SF8">
    <property type="entry name" value="CYSTEINE DESULFURASE 1, CHLOROPLASTIC"/>
    <property type="match status" value="1"/>
</dbReference>
<dbReference type="InterPro" id="IPR015424">
    <property type="entry name" value="PyrdxlP-dep_Trfase"/>
</dbReference>
<comment type="catalytic activity">
    <reaction evidence="4">
        <text>(sulfur carrier)-H + L-cysteine = (sulfur carrier)-SH + L-alanine</text>
        <dbReference type="Rhea" id="RHEA:43892"/>
        <dbReference type="Rhea" id="RHEA-COMP:14737"/>
        <dbReference type="Rhea" id="RHEA-COMP:14739"/>
        <dbReference type="ChEBI" id="CHEBI:29917"/>
        <dbReference type="ChEBI" id="CHEBI:35235"/>
        <dbReference type="ChEBI" id="CHEBI:57972"/>
        <dbReference type="ChEBI" id="CHEBI:64428"/>
        <dbReference type="EC" id="2.8.1.7"/>
    </reaction>
</comment>
<keyword evidence="8" id="KW-1185">Reference proteome</keyword>
<dbReference type="OrthoDB" id="9804366at2"/>
<evidence type="ECO:0000259" key="6">
    <source>
        <dbReference type="Pfam" id="PF00266"/>
    </source>
</evidence>
<comment type="similarity">
    <text evidence="2">Belongs to the class-V pyridoxal-phosphate-dependent aminotransferase family. Csd subfamily.</text>
</comment>
<evidence type="ECO:0000256" key="5">
    <source>
        <dbReference type="RuleBase" id="RU004504"/>
    </source>
</evidence>
<gene>
    <name evidence="7" type="ORF">SAMN05443638_10926</name>
</gene>
<evidence type="ECO:0000313" key="7">
    <source>
        <dbReference type="EMBL" id="SHE72558.1"/>
    </source>
</evidence>
<evidence type="ECO:0000256" key="1">
    <source>
        <dbReference type="ARBA" id="ARBA00001933"/>
    </source>
</evidence>
<accession>A0A1M4VUG5</accession>
<dbReference type="InterPro" id="IPR015422">
    <property type="entry name" value="PyrdxlP-dep_Trfase_small"/>
</dbReference>
<dbReference type="EMBL" id="FQVM01000009">
    <property type="protein sequence ID" value="SHE72558.1"/>
    <property type="molecule type" value="Genomic_DNA"/>
</dbReference>
<sequence>MAFINLENKVLKSNKNVLLYNGKSVEPINFDNGATTPPLIASIKSIKRFMPYYGSVGRGKGFNSFFTTEIFNDSRNEILSFFDVEDRDNYDIIYVKNATEGLNLLANNLVSSEEDIVITTRMEHHSNDLPWRYSKAKVKYVDIDKSGRINLNHLESLLNDHLGKVKIISITGASNVTGYINDIYYISNLAHKYGAKTIVDGAQLVPHKKVFLNKRGKNIDFLVFSAHKIYAPYGIGVIVLKKDYLNHKAPLIKGGGTILYVGDNDEAWAPYHEAHEGGTPNVLGVVGLVGALREINRIGFDVFEEREEKLKIHLINSLRMIKDIKVYTDNDFNNKLAIASFNVNNYYHEEIGDLLSKYRGISVRSGCFCAHPYVRRLLDISEKEAKEFLYNPKKLKPGMVRVSCGFYNTLEEIDELLNTLEIIINIKRKIIY</sequence>
<dbReference type="STRING" id="1533.SAMN05443638_10926"/>
<feature type="domain" description="Aminotransferase class V" evidence="6">
    <location>
        <begin position="28"/>
        <end position="416"/>
    </location>
</feature>
<dbReference type="SUPFAM" id="SSF53383">
    <property type="entry name" value="PLP-dependent transferases"/>
    <property type="match status" value="1"/>
</dbReference>
<reference evidence="7 8" key="1">
    <citation type="submission" date="2016-11" db="EMBL/GenBank/DDBJ databases">
        <authorList>
            <person name="Jaros S."/>
            <person name="Januszkiewicz K."/>
            <person name="Wedrychowicz H."/>
        </authorList>
    </citation>
    <scope>NUCLEOTIDE SEQUENCE [LARGE SCALE GENOMIC DNA]</scope>
    <source>
        <strain evidence="7 8">DSM 2631</strain>
    </source>
</reference>
<dbReference type="InterPro" id="IPR020578">
    <property type="entry name" value="Aminotrans_V_PyrdxlP_BS"/>
</dbReference>
<evidence type="ECO:0000256" key="3">
    <source>
        <dbReference type="ARBA" id="ARBA00022898"/>
    </source>
</evidence>
<evidence type="ECO:0000256" key="4">
    <source>
        <dbReference type="ARBA" id="ARBA00050776"/>
    </source>
</evidence>
<comment type="cofactor">
    <cofactor evidence="1 5">
        <name>pyridoxal 5'-phosphate</name>
        <dbReference type="ChEBI" id="CHEBI:597326"/>
    </cofactor>
</comment>
<protein>
    <submittedName>
        <fullName evidence="7">Selenocysteine lyase/Cysteine desulfurase</fullName>
    </submittedName>
</protein>
<dbReference type="Gene3D" id="3.90.1150.10">
    <property type="entry name" value="Aspartate Aminotransferase, domain 1"/>
    <property type="match status" value="1"/>
</dbReference>
<dbReference type="InterPro" id="IPR015421">
    <property type="entry name" value="PyrdxlP-dep_Trfase_major"/>
</dbReference>
<evidence type="ECO:0000313" key="8">
    <source>
        <dbReference type="Proteomes" id="UP000184035"/>
    </source>
</evidence>
<dbReference type="PROSITE" id="PS00595">
    <property type="entry name" value="AA_TRANSFER_CLASS_5"/>
    <property type="match status" value="1"/>
</dbReference>
<proteinExistence type="inferred from homology"/>
<organism evidence="7 8">
    <name type="scientific">Clostridium fallax</name>
    <dbReference type="NCBI Taxonomy" id="1533"/>
    <lineage>
        <taxon>Bacteria</taxon>
        <taxon>Bacillati</taxon>
        <taxon>Bacillota</taxon>
        <taxon>Clostridia</taxon>
        <taxon>Eubacteriales</taxon>
        <taxon>Clostridiaceae</taxon>
        <taxon>Clostridium</taxon>
    </lineage>
</organism>
<dbReference type="PANTHER" id="PTHR43586">
    <property type="entry name" value="CYSTEINE DESULFURASE"/>
    <property type="match status" value="1"/>
</dbReference>
<keyword evidence="3" id="KW-0663">Pyridoxal phosphate</keyword>
<dbReference type="InterPro" id="IPR000192">
    <property type="entry name" value="Aminotrans_V_dom"/>
</dbReference>
<name>A0A1M4VUG5_9CLOT</name>
<dbReference type="Proteomes" id="UP000184035">
    <property type="component" value="Unassembled WGS sequence"/>
</dbReference>
<dbReference type="Pfam" id="PF00266">
    <property type="entry name" value="Aminotran_5"/>
    <property type="match status" value="1"/>
</dbReference>
<dbReference type="GO" id="GO:0016829">
    <property type="term" value="F:lyase activity"/>
    <property type="evidence" value="ECO:0007669"/>
    <property type="project" value="UniProtKB-KW"/>
</dbReference>